<keyword evidence="3" id="KW-0804">Transcription</keyword>
<keyword evidence="5" id="KW-1185">Reference proteome</keyword>
<dbReference type="SMART" id="SM00345">
    <property type="entry name" value="HTH_GNTR"/>
    <property type="match status" value="1"/>
</dbReference>
<evidence type="ECO:0000256" key="2">
    <source>
        <dbReference type="ARBA" id="ARBA00023125"/>
    </source>
</evidence>
<sequence length="265" mass="29126">MDDVGVLPQNSLSTSCEDGAVPTIGDAGQPAYVEIADSLREAINNRTLKAGDQLPAERVLVEHFGVARMTVRHALDILQLEGLIDRKRGRSGGTFVRQQPPAVELLTLSHSVEKLIAAGHEVTVEPLTFSIERANRGIAERLEVPDPRNPPQIYQVQQRFLLNGIPAAVMRAYCPVDFFEELGTKDRGDFIAPYLEPRTSRTTAMITLSAANGEDRKLLEVLSNVPLICVDRIGFGLDDKPTYCLTTVLRSDVMTVHVSNEKIKA</sequence>
<dbReference type="Gene3D" id="3.40.1410.10">
    <property type="entry name" value="Chorismate lyase-like"/>
    <property type="match status" value="1"/>
</dbReference>
<dbReference type="InterPro" id="IPR000524">
    <property type="entry name" value="Tscrpt_reg_HTH_GntR"/>
</dbReference>
<keyword evidence="1" id="KW-0805">Transcription regulation</keyword>
<dbReference type="AlphaFoldDB" id="A0A7H0SQM0"/>
<protein>
    <submittedName>
        <fullName evidence="4">GntR family transcriptional regulator</fullName>
    </submittedName>
</protein>
<dbReference type="EMBL" id="CP046884">
    <property type="protein sequence ID" value="QNQ90845.1"/>
    <property type="molecule type" value="Genomic_DNA"/>
</dbReference>
<dbReference type="GO" id="GO:0045892">
    <property type="term" value="P:negative regulation of DNA-templated transcription"/>
    <property type="evidence" value="ECO:0007669"/>
    <property type="project" value="TreeGrafter"/>
</dbReference>
<dbReference type="InterPro" id="IPR036388">
    <property type="entry name" value="WH-like_DNA-bd_sf"/>
</dbReference>
<dbReference type="SMART" id="SM00866">
    <property type="entry name" value="UTRA"/>
    <property type="match status" value="1"/>
</dbReference>
<dbReference type="Pfam" id="PF07702">
    <property type="entry name" value="UTRA"/>
    <property type="match status" value="1"/>
</dbReference>
<dbReference type="Pfam" id="PF00392">
    <property type="entry name" value="GntR"/>
    <property type="match status" value="1"/>
</dbReference>
<proteinExistence type="predicted"/>
<dbReference type="InterPro" id="IPR028978">
    <property type="entry name" value="Chorismate_lyase_/UTRA_dom_sf"/>
</dbReference>
<reference evidence="4 5" key="1">
    <citation type="submission" date="2019-12" db="EMBL/GenBank/DDBJ databases">
        <title>Corynebacterium sp. nov., isolated from feces of the Anser Albifrons in China.</title>
        <authorList>
            <person name="Liu Q."/>
        </authorList>
    </citation>
    <scope>NUCLEOTIDE SEQUENCE [LARGE SCALE GENOMIC DNA]</scope>
    <source>
        <strain evidence="4 5">4H37-19</strain>
    </source>
</reference>
<dbReference type="PANTHER" id="PTHR44846:SF17">
    <property type="entry name" value="GNTR-FAMILY TRANSCRIPTIONAL REGULATOR"/>
    <property type="match status" value="1"/>
</dbReference>
<evidence type="ECO:0000256" key="3">
    <source>
        <dbReference type="ARBA" id="ARBA00023163"/>
    </source>
</evidence>
<evidence type="ECO:0000313" key="4">
    <source>
        <dbReference type="EMBL" id="QNQ90845.1"/>
    </source>
</evidence>
<dbReference type="PRINTS" id="PR00035">
    <property type="entry name" value="HTHGNTR"/>
</dbReference>
<dbReference type="Proteomes" id="UP000516320">
    <property type="component" value="Chromosome"/>
</dbReference>
<dbReference type="GO" id="GO:0003677">
    <property type="term" value="F:DNA binding"/>
    <property type="evidence" value="ECO:0007669"/>
    <property type="project" value="UniProtKB-KW"/>
</dbReference>
<dbReference type="KEGG" id="cpoy:GP475_09470"/>
<dbReference type="SUPFAM" id="SSF64288">
    <property type="entry name" value="Chorismate lyase-like"/>
    <property type="match status" value="1"/>
</dbReference>
<organism evidence="4 5">
    <name type="scientific">Corynebacterium poyangense</name>
    <dbReference type="NCBI Taxonomy" id="2684405"/>
    <lineage>
        <taxon>Bacteria</taxon>
        <taxon>Bacillati</taxon>
        <taxon>Actinomycetota</taxon>
        <taxon>Actinomycetes</taxon>
        <taxon>Mycobacteriales</taxon>
        <taxon>Corynebacteriaceae</taxon>
        <taxon>Corynebacterium</taxon>
    </lineage>
</organism>
<keyword evidence="2" id="KW-0238">DNA-binding</keyword>
<dbReference type="InterPro" id="IPR036390">
    <property type="entry name" value="WH_DNA-bd_sf"/>
</dbReference>
<accession>A0A7H0SQM0</accession>
<dbReference type="SUPFAM" id="SSF46785">
    <property type="entry name" value="Winged helix' DNA-binding domain"/>
    <property type="match status" value="1"/>
</dbReference>
<gene>
    <name evidence="4" type="ORF">GP475_09470</name>
</gene>
<dbReference type="InterPro" id="IPR011663">
    <property type="entry name" value="UTRA"/>
</dbReference>
<evidence type="ECO:0000313" key="5">
    <source>
        <dbReference type="Proteomes" id="UP000516320"/>
    </source>
</evidence>
<dbReference type="PANTHER" id="PTHR44846">
    <property type="entry name" value="MANNOSYL-D-GLYCERATE TRANSPORT/METABOLISM SYSTEM REPRESSOR MNGR-RELATED"/>
    <property type="match status" value="1"/>
</dbReference>
<dbReference type="Gene3D" id="1.10.10.10">
    <property type="entry name" value="Winged helix-like DNA-binding domain superfamily/Winged helix DNA-binding domain"/>
    <property type="match status" value="1"/>
</dbReference>
<evidence type="ECO:0000256" key="1">
    <source>
        <dbReference type="ARBA" id="ARBA00023015"/>
    </source>
</evidence>
<dbReference type="GO" id="GO:0003700">
    <property type="term" value="F:DNA-binding transcription factor activity"/>
    <property type="evidence" value="ECO:0007669"/>
    <property type="project" value="InterPro"/>
</dbReference>
<dbReference type="PROSITE" id="PS50949">
    <property type="entry name" value="HTH_GNTR"/>
    <property type="match status" value="1"/>
</dbReference>
<name>A0A7H0SQM0_9CORY</name>
<dbReference type="CDD" id="cd07377">
    <property type="entry name" value="WHTH_GntR"/>
    <property type="match status" value="1"/>
</dbReference>
<dbReference type="InterPro" id="IPR050679">
    <property type="entry name" value="Bact_HTH_transcr_reg"/>
</dbReference>